<gene>
    <name evidence="1" type="ORF">JKK62_05070</name>
</gene>
<dbReference type="RefSeq" id="WP_186832968.1">
    <property type="nucleotide sequence ID" value="NZ_JAEQMG010000048.1"/>
</dbReference>
<accession>A0A934WRB1</accession>
<protein>
    <submittedName>
        <fullName evidence="1">Uncharacterized protein</fullName>
    </submittedName>
</protein>
<dbReference type="EMBL" id="JAEQMG010000048">
    <property type="protein sequence ID" value="MBK6088027.1"/>
    <property type="molecule type" value="Genomic_DNA"/>
</dbReference>
<organism evidence="1 2">
    <name type="scientific">Ruminococcus difficilis</name>
    <dbReference type="NCBI Taxonomy" id="2763069"/>
    <lineage>
        <taxon>Bacteria</taxon>
        <taxon>Bacillati</taxon>
        <taxon>Bacillota</taxon>
        <taxon>Clostridia</taxon>
        <taxon>Eubacteriales</taxon>
        <taxon>Oscillospiraceae</taxon>
        <taxon>Ruminococcus</taxon>
    </lineage>
</organism>
<sequence>MMKIKTILKALSIKAGQRLLLNKGLAKSYVSLFLVLVLGVTSSMAWFTAREAAELNSENLEFQSASSLRINKDKSSANKITIPAFTLDEASSLDGRNIYFPVDRSFTSNTAEMFFREGNKGDENVHYVYKDFELNGTSGNTPVYIKSYKIQVGNDVFEDELKVVDSNGDPISEGKVPDHQVKPSDHCPVRLAFIADSGVKPIVIDPSAQVDKYVDNSPGVVSMVDDNGNPTLEPSYPNYNWNSFSTYYYEHTPLFIIPGGQKLNVTLVVWLEGTLEDLDAYKNRQISVDIDIESNFAPMDTITFIDDTIGDTDSNVYNWIDNPDNGKEPIIACSYEDPYSEESPKRWKTVIMRKTKTRTGTSSTDAGSEWQCEIPKKAVTNIAFYRLNPHNGSGQAKIYNAWHTRKNVNNMVNPAIGDSWYAHDSNNQKIPLQETRTFLDSSTNTYDNAIVYTATHGNKYSSTTVERQNLSPCVGYWDYGSSVTPTPTQAPATESGGGGGSSATNCRLEVIARVPNGKEWVYNTDTVGFETDAGNTYYFGDWSNKSSTVTVSIPVGEKIVRFCKKNSSGTKYYPFGGGTQTFTVPNSSSYTVTYEMTNSDYWGHN</sequence>
<proteinExistence type="predicted"/>
<name>A0A934WRB1_9FIRM</name>
<comment type="caution">
    <text evidence="1">The sequence shown here is derived from an EMBL/GenBank/DDBJ whole genome shotgun (WGS) entry which is preliminary data.</text>
</comment>
<dbReference type="AlphaFoldDB" id="A0A934WRB1"/>
<reference evidence="1" key="1">
    <citation type="submission" date="2021-01" db="EMBL/GenBank/DDBJ databases">
        <title>Genome public.</title>
        <authorList>
            <person name="Liu C."/>
            <person name="Sun Q."/>
        </authorList>
    </citation>
    <scope>NUCLEOTIDE SEQUENCE</scope>
    <source>
        <strain evidence="1">M6</strain>
    </source>
</reference>
<dbReference type="Proteomes" id="UP000633365">
    <property type="component" value="Unassembled WGS sequence"/>
</dbReference>
<evidence type="ECO:0000313" key="1">
    <source>
        <dbReference type="EMBL" id="MBK6088027.1"/>
    </source>
</evidence>
<evidence type="ECO:0000313" key="2">
    <source>
        <dbReference type="Proteomes" id="UP000633365"/>
    </source>
</evidence>
<keyword evidence="2" id="KW-1185">Reference proteome</keyword>